<dbReference type="Pfam" id="PF18701">
    <property type="entry name" value="DUF5641"/>
    <property type="match status" value="1"/>
</dbReference>
<dbReference type="InterPro" id="IPR043502">
    <property type="entry name" value="DNA/RNA_pol_sf"/>
</dbReference>
<dbReference type="InterPro" id="IPR008042">
    <property type="entry name" value="Retrotrans_Pao"/>
</dbReference>
<dbReference type="SUPFAM" id="SSF56672">
    <property type="entry name" value="DNA/RNA polymerases"/>
    <property type="match status" value="1"/>
</dbReference>
<dbReference type="GeneID" id="138928505"/>
<keyword evidence="3" id="KW-1185">Reference proteome</keyword>
<feature type="compositionally biased region" description="Polar residues" evidence="1">
    <location>
        <begin position="690"/>
        <end position="709"/>
    </location>
</feature>
<name>A0ABM4GGA7_DROKI</name>
<evidence type="ECO:0000313" key="3">
    <source>
        <dbReference type="Proteomes" id="UP001652661"/>
    </source>
</evidence>
<organism evidence="3 4">
    <name type="scientific">Drosophila kikkawai</name>
    <name type="common">Fruit fly</name>
    <dbReference type="NCBI Taxonomy" id="30033"/>
    <lineage>
        <taxon>Eukaryota</taxon>
        <taxon>Metazoa</taxon>
        <taxon>Ecdysozoa</taxon>
        <taxon>Arthropoda</taxon>
        <taxon>Hexapoda</taxon>
        <taxon>Insecta</taxon>
        <taxon>Pterygota</taxon>
        <taxon>Neoptera</taxon>
        <taxon>Endopterygota</taxon>
        <taxon>Diptera</taxon>
        <taxon>Brachycera</taxon>
        <taxon>Muscomorpha</taxon>
        <taxon>Ephydroidea</taxon>
        <taxon>Drosophilidae</taxon>
        <taxon>Drosophila</taxon>
        <taxon>Sophophora</taxon>
    </lineage>
</organism>
<dbReference type="InterPro" id="IPR040676">
    <property type="entry name" value="DUF5641"/>
</dbReference>
<feature type="region of interest" description="Disordered" evidence="1">
    <location>
        <begin position="675"/>
        <end position="741"/>
    </location>
</feature>
<protein>
    <recommendedName>
        <fullName evidence="2">DUF5641 domain-containing protein</fullName>
    </recommendedName>
</protein>
<reference evidence="4" key="2">
    <citation type="submission" date="2025-08" db="UniProtKB">
        <authorList>
            <consortium name="RefSeq"/>
        </authorList>
    </citation>
    <scope>IDENTIFICATION</scope>
    <source>
        <strain evidence="4">14028-0561.14</strain>
        <tissue evidence="4">Whole fly</tissue>
    </source>
</reference>
<evidence type="ECO:0000313" key="4">
    <source>
        <dbReference type="RefSeq" id="XP_070141749.1"/>
    </source>
</evidence>
<feature type="compositionally biased region" description="Polar residues" evidence="1">
    <location>
        <begin position="722"/>
        <end position="736"/>
    </location>
</feature>
<proteinExistence type="predicted"/>
<evidence type="ECO:0000259" key="2">
    <source>
        <dbReference type="Pfam" id="PF18701"/>
    </source>
</evidence>
<dbReference type="PANTHER" id="PTHR47331">
    <property type="entry name" value="PHD-TYPE DOMAIN-CONTAINING PROTEIN"/>
    <property type="match status" value="1"/>
</dbReference>
<gene>
    <name evidence="4" type="primary">LOC138928505</name>
</gene>
<dbReference type="Pfam" id="PF05380">
    <property type="entry name" value="Peptidase_A17"/>
    <property type="match status" value="2"/>
</dbReference>
<feature type="domain" description="DUF5641" evidence="2">
    <location>
        <begin position="543"/>
        <end position="636"/>
    </location>
</feature>
<accession>A0ABM4GGA7</accession>
<evidence type="ECO:0000256" key="1">
    <source>
        <dbReference type="SAM" id="MobiDB-lite"/>
    </source>
</evidence>
<dbReference type="Proteomes" id="UP001652661">
    <property type="component" value="Chromosome 2L"/>
</dbReference>
<dbReference type="RefSeq" id="XP_070141749.1">
    <property type="nucleotide sequence ID" value="XM_070285648.1"/>
</dbReference>
<reference evidence="3" key="1">
    <citation type="submission" date="2025-05" db="UniProtKB">
        <authorList>
            <consortium name="RefSeq"/>
        </authorList>
    </citation>
    <scope>NUCLEOTIDE SEQUENCE [LARGE SCALE GENOMIC DNA]</scope>
    <source>
        <strain evidence="3">14028-0561.14</strain>
    </source>
</reference>
<sequence>MGVLLRFRERPVAVTGDIREMFHQIKVSASDQSSQKFLWGNGEIDRPPDTYVMQMMTFGASCSPSLANFVLRRNAEQFGEKHPCAIKAIFRNTFVDDWLESVDTEDQMIELATNVKDIHTKGRFEMRNWLSNWKSVLQSLNNSREASPKYLGVEQELQEKVLGRWWLPESDMLTFVIRPELLQRSATHTKRRVLSIVMSIFDPLGILGFFNIRPKIILQNIWRSGVTWDDAIKEPDENDWMAWKALLIKLGDLRQRVPRMELMAAVLGLRLAKFLESELSIKIEKRIFWTDARDVLYWIKSDARKYPQFVALRIGEILEGSEIEDWRWVPSEQNVADEGTKWTKKCEINSSARWFTGPEFLLQGESQWPSRAGVDISSECELMYHDEETRVNKSPIDSIMPDLERMRAAQKRVLDFLRYICKEPRGPELVRLFKLKCYVEMDTVFLRACQEEAFADEIRSLKKGDCVTNRKSTILAHAGLREEVLRAALADAECTLNSRPLTYIPLESENSEALTPNHFLVSNSSGLRERGTMESTGLGLTKNFRIAGQLADRFWKRWVREYLPTLTRRTKWFQPNPKPIAVNDVVIVVDETSTRNSWPKGIVAEVHCGKDGQVRSAVVRTTEEFVTYPAIKLAKLNIVMDGNSQRSHAEELQGGECRDAGEGSLAALDAQEKAGINKSTTRQSHHPNRVFSSRLTAHSSRSRNTQPENPQADYRQSHRPNGVTSSRPTVHSSQCRITHHRVPSSASRLIFNEDRDTDLPATRVATKHHNNSNNTVFFPTGFSIS</sequence>